<protein>
    <submittedName>
        <fullName evidence="1">Benzil reductase ((S)-benzoin forming)</fullName>
        <ecNumber evidence="1">1.1.1.320</ecNumber>
    </submittedName>
</protein>
<dbReference type="OrthoDB" id="9797538at2"/>
<dbReference type="InterPro" id="IPR002347">
    <property type="entry name" value="SDR_fam"/>
</dbReference>
<keyword evidence="1" id="KW-0560">Oxidoreductase</keyword>
<gene>
    <name evidence="1" type="ORF">LNAT_P0778</name>
</gene>
<organism evidence="1 2">
    <name type="scientific">Lebetimonas natsushimae</name>
    <dbReference type="NCBI Taxonomy" id="1936991"/>
    <lineage>
        <taxon>Bacteria</taxon>
        <taxon>Pseudomonadati</taxon>
        <taxon>Campylobacterota</taxon>
        <taxon>Epsilonproteobacteria</taxon>
        <taxon>Nautiliales</taxon>
        <taxon>Nautiliaceae</taxon>
        <taxon>Lebetimonas</taxon>
    </lineage>
</organism>
<keyword evidence="2" id="KW-1185">Reference proteome</keyword>
<dbReference type="InterPro" id="IPR036291">
    <property type="entry name" value="NAD(P)-bd_dom_sf"/>
</dbReference>
<evidence type="ECO:0000313" key="1">
    <source>
        <dbReference type="EMBL" id="GAX87482.1"/>
    </source>
</evidence>
<name>A0A292Y9C8_9BACT</name>
<dbReference type="Pfam" id="PF00106">
    <property type="entry name" value="adh_short"/>
    <property type="match status" value="1"/>
</dbReference>
<dbReference type="Proteomes" id="UP000217944">
    <property type="component" value="Unassembled WGS sequence"/>
</dbReference>
<evidence type="ECO:0000313" key="2">
    <source>
        <dbReference type="Proteomes" id="UP000217944"/>
    </source>
</evidence>
<dbReference type="Gene3D" id="3.40.50.720">
    <property type="entry name" value="NAD(P)-binding Rossmann-like Domain"/>
    <property type="match status" value="1"/>
</dbReference>
<dbReference type="PRINTS" id="PR00081">
    <property type="entry name" value="GDHRDH"/>
</dbReference>
<accession>A0A292Y9C8</accession>
<comment type="caution">
    <text evidence="1">The sequence shown here is derived from an EMBL/GenBank/DDBJ whole genome shotgun (WGS) entry which is preliminary data.</text>
</comment>
<reference evidence="1 2" key="1">
    <citation type="journal article" date="2017" name="Syst. Appl. Microbiol.">
        <title>Lebetimonas natsushimae sp. nov., a novel strictly anaerobic, moderately thermophilic chemoautotroph isolated from a deep-sea hydrothermal vent polychaete nest in the Mid-Okinawa Trough.</title>
        <authorList>
            <person name="Nagata R."/>
            <person name="Takaki Y."/>
            <person name="Tame A."/>
            <person name="Nunoura T."/>
            <person name="Muto H."/>
            <person name="Mino S."/>
            <person name="Sawayama S."/>
            <person name="Takai K."/>
            <person name="Nakagawa S."/>
        </authorList>
    </citation>
    <scope>NUCLEOTIDE SEQUENCE [LARGE SCALE GENOMIC DNA]</scope>
    <source>
        <strain evidence="1 2">HS1857</strain>
    </source>
</reference>
<dbReference type="PANTHER" id="PTHR45458">
    <property type="entry name" value="SHORT-CHAIN DEHYDROGENASE/REDUCTASE SDR"/>
    <property type="match status" value="1"/>
</dbReference>
<dbReference type="EMBL" id="BDME01000001">
    <property type="protein sequence ID" value="GAX87482.1"/>
    <property type="molecule type" value="Genomic_DNA"/>
</dbReference>
<proteinExistence type="predicted"/>
<dbReference type="RefSeq" id="WP_096258616.1">
    <property type="nucleotide sequence ID" value="NZ_BDME01000001.1"/>
</dbReference>
<dbReference type="InterPro" id="IPR052184">
    <property type="entry name" value="SDR_enzymes"/>
</dbReference>
<dbReference type="SUPFAM" id="SSF51735">
    <property type="entry name" value="NAD(P)-binding Rossmann-fold domains"/>
    <property type="match status" value="1"/>
</dbReference>
<dbReference type="GO" id="GO:0016616">
    <property type="term" value="F:oxidoreductase activity, acting on the CH-OH group of donors, NAD or NADP as acceptor"/>
    <property type="evidence" value="ECO:0007669"/>
    <property type="project" value="TreeGrafter"/>
</dbReference>
<dbReference type="AlphaFoldDB" id="A0A292Y9C8"/>
<dbReference type="EC" id="1.1.1.320" evidence="1"/>
<sequence length="219" mass="24264">MKVLITGISRGIGAGLVEEYLNRGDEVYGIGRSCPFDIPFYKIDLTNIENLYKAIDSFDINFDLAVLNAGILGEIKLLKEWSVKELQDIFMVNVWSNKVLVDLLDGKVKKIVIMSSGAAVNGNPGWGGYALSKCAVNMMVSIYSKEINTPIFAVAPGVIDTDMVRKVISADRGKFSSVVRVDKSRVELEIGVERLVKLFDNLDKFESGSFIDIRNVEFI</sequence>
<dbReference type="PANTHER" id="PTHR45458:SF1">
    <property type="entry name" value="SHORT CHAIN DEHYDROGENASE"/>
    <property type="match status" value="1"/>
</dbReference>